<dbReference type="RefSeq" id="WP_151565117.1">
    <property type="nucleotide sequence ID" value="NZ_WBMT01000015.1"/>
</dbReference>
<evidence type="ECO:0000256" key="4">
    <source>
        <dbReference type="PROSITE-ProRule" id="PRU00335"/>
    </source>
</evidence>
<name>A0A6H9YS81_9ACTN</name>
<organism evidence="6 7">
    <name type="scientific">Actinomadura rudentiformis</name>
    <dbReference type="NCBI Taxonomy" id="359158"/>
    <lineage>
        <taxon>Bacteria</taxon>
        <taxon>Bacillati</taxon>
        <taxon>Actinomycetota</taxon>
        <taxon>Actinomycetes</taxon>
        <taxon>Streptosporangiales</taxon>
        <taxon>Thermomonosporaceae</taxon>
        <taxon>Actinomadura</taxon>
    </lineage>
</organism>
<dbReference type="InterPro" id="IPR009057">
    <property type="entry name" value="Homeodomain-like_sf"/>
</dbReference>
<feature type="domain" description="HTH tetR-type" evidence="5">
    <location>
        <begin position="10"/>
        <end position="70"/>
    </location>
</feature>
<evidence type="ECO:0000256" key="1">
    <source>
        <dbReference type="ARBA" id="ARBA00023015"/>
    </source>
</evidence>
<dbReference type="Pfam" id="PF16925">
    <property type="entry name" value="TetR_C_13"/>
    <property type="match status" value="1"/>
</dbReference>
<dbReference type="PANTHER" id="PTHR47506:SF1">
    <property type="entry name" value="HTH-TYPE TRANSCRIPTIONAL REGULATOR YJDC"/>
    <property type="match status" value="1"/>
</dbReference>
<dbReference type="Gene3D" id="1.10.10.60">
    <property type="entry name" value="Homeodomain-like"/>
    <property type="match status" value="1"/>
</dbReference>
<keyword evidence="2 4" id="KW-0238">DNA-binding</keyword>
<reference evidence="6 7" key="1">
    <citation type="submission" date="2019-09" db="EMBL/GenBank/DDBJ databases">
        <title>Actinomadura physcomitrii sp. nov., a novel actinomycete isolated from moss [Physcomitrium sphaericum (Ludw) Fuernr].</title>
        <authorList>
            <person name="Zhuang X."/>
            <person name="Liu C."/>
        </authorList>
    </citation>
    <scope>NUCLEOTIDE SEQUENCE [LARGE SCALE GENOMIC DNA]</scope>
    <source>
        <strain evidence="6 7">HMC1</strain>
    </source>
</reference>
<dbReference type="GO" id="GO:0003677">
    <property type="term" value="F:DNA binding"/>
    <property type="evidence" value="ECO:0007669"/>
    <property type="project" value="UniProtKB-UniRule"/>
</dbReference>
<comment type="caution">
    <text evidence="6">The sequence shown here is derived from an EMBL/GenBank/DDBJ whole genome shotgun (WGS) entry which is preliminary data.</text>
</comment>
<evidence type="ECO:0000256" key="3">
    <source>
        <dbReference type="ARBA" id="ARBA00023163"/>
    </source>
</evidence>
<evidence type="ECO:0000256" key="2">
    <source>
        <dbReference type="ARBA" id="ARBA00023125"/>
    </source>
</evidence>
<dbReference type="SUPFAM" id="SSF48498">
    <property type="entry name" value="Tetracyclin repressor-like, C-terminal domain"/>
    <property type="match status" value="1"/>
</dbReference>
<proteinExistence type="predicted"/>
<dbReference type="Pfam" id="PF00440">
    <property type="entry name" value="TetR_N"/>
    <property type="match status" value="1"/>
</dbReference>
<keyword evidence="7" id="KW-1185">Reference proteome</keyword>
<dbReference type="InterPro" id="IPR036271">
    <property type="entry name" value="Tet_transcr_reg_TetR-rel_C_sf"/>
</dbReference>
<keyword evidence="1" id="KW-0805">Transcription regulation</keyword>
<dbReference type="InterPro" id="IPR011075">
    <property type="entry name" value="TetR_C"/>
</dbReference>
<sequence length="198" mass="21727">MSRTPGRPRAFDRDAALEKALREFWRHGYEATSIAGLTAAMGIRPPSLYAAFGDKRKLFGEAVERYQQTHGAFTTRALAEEPTGRQAIERVLREAAVNYCDPEHPPGCLIITAAINHGPEAEEVEEELRAHRLAAKRAFAERIESDVKAGRIPADTDVEGLATFYAATVQGMSRQSQDGATAEELDRVATLAMQVYPA</sequence>
<evidence type="ECO:0000259" key="5">
    <source>
        <dbReference type="PROSITE" id="PS50977"/>
    </source>
</evidence>
<keyword evidence="3" id="KW-0804">Transcription</keyword>
<evidence type="ECO:0000313" key="7">
    <source>
        <dbReference type="Proteomes" id="UP000468735"/>
    </source>
</evidence>
<gene>
    <name evidence="6" type="ORF">F8566_29520</name>
</gene>
<protein>
    <submittedName>
        <fullName evidence="6">TetR/AcrR family transcriptional regulator</fullName>
    </submittedName>
</protein>
<dbReference type="PROSITE" id="PS50977">
    <property type="entry name" value="HTH_TETR_2"/>
    <property type="match status" value="1"/>
</dbReference>
<dbReference type="SUPFAM" id="SSF46689">
    <property type="entry name" value="Homeodomain-like"/>
    <property type="match status" value="1"/>
</dbReference>
<dbReference type="OrthoDB" id="9805134at2"/>
<accession>A0A6H9YS81</accession>
<feature type="DNA-binding region" description="H-T-H motif" evidence="4">
    <location>
        <begin position="33"/>
        <end position="52"/>
    </location>
</feature>
<dbReference type="EMBL" id="WBMT01000015">
    <property type="protein sequence ID" value="KAB2344749.1"/>
    <property type="molecule type" value="Genomic_DNA"/>
</dbReference>
<dbReference type="AlphaFoldDB" id="A0A6H9YS81"/>
<dbReference type="PANTHER" id="PTHR47506">
    <property type="entry name" value="TRANSCRIPTIONAL REGULATORY PROTEIN"/>
    <property type="match status" value="1"/>
</dbReference>
<dbReference type="InterPro" id="IPR001647">
    <property type="entry name" value="HTH_TetR"/>
</dbReference>
<evidence type="ECO:0000313" key="6">
    <source>
        <dbReference type="EMBL" id="KAB2344749.1"/>
    </source>
</evidence>
<dbReference type="Proteomes" id="UP000468735">
    <property type="component" value="Unassembled WGS sequence"/>
</dbReference>
<dbReference type="Gene3D" id="1.10.357.10">
    <property type="entry name" value="Tetracycline Repressor, domain 2"/>
    <property type="match status" value="1"/>
</dbReference>